<evidence type="ECO:0000256" key="2">
    <source>
        <dbReference type="ARBA" id="ARBA00022448"/>
    </source>
</evidence>
<feature type="transmembrane region" description="Helical" evidence="7">
    <location>
        <begin position="120"/>
        <end position="139"/>
    </location>
</feature>
<proteinExistence type="inferred from homology"/>
<comment type="similarity">
    <text evidence="7">Belongs to the binding-protein-dependent transport system permease family.</text>
</comment>
<protein>
    <submittedName>
        <fullName evidence="9">NitT/TauT family transport system permease protein</fullName>
    </submittedName>
</protein>
<dbReference type="InterPro" id="IPR035906">
    <property type="entry name" value="MetI-like_sf"/>
</dbReference>
<evidence type="ECO:0000256" key="5">
    <source>
        <dbReference type="ARBA" id="ARBA00022989"/>
    </source>
</evidence>
<evidence type="ECO:0000256" key="7">
    <source>
        <dbReference type="RuleBase" id="RU363032"/>
    </source>
</evidence>
<dbReference type="STRING" id="99656.SAMN05421659_11714"/>
<evidence type="ECO:0000313" key="9">
    <source>
        <dbReference type="EMBL" id="SEW41228.1"/>
    </source>
</evidence>
<dbReference type="AlphaFoldDB" id="A0A1I0RK90"/>
<reference evidence="9 10" key="1">
    <citation type="submission" date="2016-10" db="EMBL/GenBank/DDBJ databases">
        <authorList>
            <person name="de Groot N.N."/>
        </authorList>
    </citation>
    <scope>NUCLEOTIDE SEQUENCE [LARGE SCALE GENOMIC DNA]</scope>
    <source>
        <strain evidence="9 10">DSM 9179</strain>
    </source>
</reference>
<accession>A0A1I0RK90</accession>
<dbReference type="GO" id="GO:0005886">
    <property type="term" value="C:plasma membrane"/>
    <property type="evidence" value="ECO:0007669"/>
    <property type="project" value="UniProtKB-SubCell"/>
</dbReference>
<feature type="transmembrane region" description="Helical" evidence="7">
    <location>
        <begin position="5"/>
        <end position="22"/>
    </location>
</feature>
<sequence length="248" mass="28306">MTKKVMKIIFVVFIWLSIWQFISYLTGLELIIASPVKVFISFFSLLKTQLFYKCMINSFVKIILGFMIAFVTGIIFATAAHQFQFIKEFLSPLIYLTKALPVVSFIILLLIWAGSKNLSVLISFIVVFPMIYIGTLEGFNNLDIKLLEMSKVFRMGWLKKARYIYAPEIFPYIISNCKIALGMCWKAGISAEVIGLPSKSIGEQMYLSKLYLMTDDLLAWSIAIIIVSVIFEKLFLIILNGIRKGLEN</sequence>
<evidence type="ECO:0000256" key="4">
    <source>
        <dbReference type="ARBA" id="ARBA00022692"/>
    </source>
</evidence>
<feature type="domain" description="ABC transmembrane type-1" evidence="8">
    <location>
        <begin position="55"/>
        <end position="235"/>
    </location>
</feature>
<feature type="transmembrane region" description="Helical" evidence="7">
    <location>
        <begin position="93"/>
        <end position="113"/>
    </location>
</feature>
<keyword evidence="5 7" id="KW-1133">Transmembrane helix</keyword>
<dbReference type="RefSeq" id="WP_092456612.1">
    <property type="nucleotide sequence ID" value="NZ_FOJI01000017.1"/>
</dbReference>
<dbReference type="PANTHER" id="PTHR30151">
    <property type="entry name" value="ALKANE SULFONATE ABC TRANSPORTER-RELATED, MEMBRANE SUBUNIT"/>
    <property type="match status" value="1"/>
</dbReference>
<feature type="transmembrane region" description="Helical" evidence="7">
    <location>
        <begin position="217"/>
        <end position="239"/>
    </location>
</feature>
<dbReference type="SUPFAM" id="SSF161098">
    <property type="entry name" value="MetI-like"/>
    <property type="match status" value="1"/>
</dbReference>
<dbReference type="OrthoDB" id="308958at2"/>
<organism evidence="9 10">
    <name type="scientific">[Clostridium] fimetarium</name>
    <dbReference type="NCBI Taxonomy" id="99656"/>
    <lineage>
        <taxon>Bacteria</taxon>
        <taxon>Bacillati</taxon>
        <taxon>Bacillota</taxon>
        <taxon>Clostridia</taxon>
        <taxon>Lachnospirales</taxon>
        <taxon>Lachnospiraceae</taxon>
    </lineage>
</organism>
<gene>
    <name evidence="9" type="ORF">SAMN05421659_11714</name>
</gene>
<feature type="transmembrane region" description="Helical" evidence="7">
    <location>
        <begin position="58"/>
        <end position="81"/>
    </location>
</feature>
<keyword evidence="3" id="KW-1003">Cell membrane</keyword>
<dbReference type="GO" id="GO:0055085">
    <property type="term" value="P:transmembrane transport"/>
    <property type="evidence" value="ECO:0007669"/>
    <property type="project" value="InterPro"/>
</dbReference>
<evidence type="ECO:0000256" key="3">
    <source>
        <dbReference type="ARBA" id="ARBA00022475"/>
    </source>
</evidence>
<keyword evidence="6 7" id="KW-0472">Membrane</keyword>
<dbReference type="Gene3D" id="1.10.3720.10">
    <property type="entry name" value="MetI-like"/>
    <property type="match status" value="1"/>
</dbReference>
<feature type="transmembrane region" description="Helical" evidence="7">
    <location>
        <begin position="28"/>
        <end position="46"/>
    </location>
</feature>
<keyword evidence="10" id="KW-1185">Reference proteome</keyword>
<keyword evidence="2 7" id="KW-0813">Transport</keyword>
<evidence type="ECO:0000313" key="10">
    <source>
        <dbReference type="Proteomes" id="UP000199701"/>
    </source>
</evidence>
<dbReference type="InterPro" id="IPR000515">
    <property type="entry name" value="MetI-like"/>
</dbReference>
<dbReference type="PROSITE" id="PS50928">
    <property type="entry name" value="ABC_TM1"/>
    <property type="match status" value="1"/>
</dbReference>
<evidence type="ECO:0000256" key="6">
    <source>
        <dbReference type="ARBA" id="ARBA00023136"/>
    </source>
</evidence>
<name>A0A1I0RK90_9FIRM</name>
<evidence type="ECO:0000256" key="1">
    <source>
        <dbReference type="ARBA" id="ARBA00004651"/>
    </source>
</evidence>
<evidence type="ECO:0000259" key="8">
    <source>
        <dbReference type="PROSITE" id="PS50928"/>
    </source>
</evidence>
<dbReference type="Proteomes" id="UP000199701">
    <property type="component" value="Unassembled WGS sequence"/>
</dbReference>
<keyword evidence="4 7" id="KW-0812">Transmembrane</keyword>
<dbReference type="CDD" id="cd06261">
    <property type="entry name" value="TM_PBP2"/>
    <property type="match status" value="1"/>
</dbReference>
<comment type="subcellular location">
    <subcellularLocation>
        <location evidence="1 7">Cell membrane</location>
        <topology evidence="1 7">Multi-pass membrane protein</topology>
    </subcellularLocation>
</comment>
<dbReference type="PANTHER" id="PTHR30151:SF0">
    <property type="entry name" value="ABC TRANSPORTER PERMEASE PROTEIN MJ0413-RELATED"/>
    <property type="match status" value="1"/>
</dbReference>
<dbReference type="EMBL" id="FOJI01000017">
    <property type="protein sequence ID" value="SEW41228.1"/>
    <property type="molecule type" value="Genomic_DNA"/>
</dbReference>
<dbReference type="Pfam" id="PF00528">
    <property type="entry name" value="BPD_transp_1"/>
    <property type="match status" value="1"/>
</dbReference>